<dbReference type="PANTHER" id="PTHR33732">
    <property type="entry name" value="REF/SRPP-LIKE PROTEIN OS05G0151300/LOC_OS05G05940"/>
    <property type="match status" value="1"/>
</dbReference>
<evidence type="ECO:0000313" key="2">
    <source>
        <dbReference type="EMBL" id="KAK2969301.1"/>
    </source>
</evidence>
<gene>
    <name evidence="2" type="ORF">RJ640_030842</name>
</gene>
<comment type="similarity">
    <text evidence="1">Belongs to the REF/SRPP family.</text>
</comment>
<accession>A0AA88U5E3</accession>
<proteinExistence type="inferred from homology"/>
<protein>
    <recommendedName>
        <fullName evidence="4">REF/SRPP-like protein</fullName>
    </recommendedName>
</protein>
<name>A0AA88U5E3_9ASTE</name>
<sequence>MTFPSLVYSILLLKPLPDFFPSVTANTKLDLQVQIQNSSTRKMASDKVEIEKSDEELKHLGFVRMIAMNAVVCVSHLYECAKQNSGPLKSTVGHVESAVTTVVGPVYDKFKGLPGDVLVFLDNKVDEATIKFDEHAPPFAKQVVSQAQSMVKKASQVAQDLVQEFLVGGPHAAIHHAGSLYKQSVLSQSAKIWYGVNKIPPCHTVAQIVVPTAAHLSEKYNKVIADLAAKGYSVFNHFPLVPLDEIAKAYKQVEAAHGDDASCDEREAEIN</sequence>
<dbReference type="PANTHER" id="PTHR33732:SF2">
    <property type="entry name" value="REF_SRPP-LIKE PROTEIN"/>
    <property type="match status" value="1"/>
</dbReference>
<evidence type="ECO:0000256" key="1">
    <source>
        <dbReference type="ARBA" id="ARBA00009737"/>
    </source>
</evidence>
<reference evidence="2" key="1">
    <citation type="submission" date="2022-12" db="EMBL/GenBank/DDBJ databases">
        <title>Draft genome assemblies for two species of Escallonia (Escalloniales).</title>
        <authorList>
            <person name="Chanderbali A."/>
            <person name="Dervinis C."/>
            <person name="Anghel I."/>
            <person name="Soltis D."/>
            <person name="Soltis P."/>
            <person name="Zapata F."/>
        </authorList>
    </citation>
    <scope>NUCLEOTIDE SEQUENCE</scope>
    <source>
        <strain evidence="2">UCBG92.1500</strain>
        <tissue evidence="2">Leaf</tissue>
    </source>
</reference>
<dbReference type="Pfam" id="PF05755">
    <property type="entry name" value="REF"/>
    <property type="match status" value="1"/>
</dbReference>
<dbReference type="Proteomes" id="UP001187471">
    <property type="component" value="Unassembled WGS sequence"/>
</dbReference>
<dbReference type="AlphaFoldDB" id="A0AA88U5E3"/>
<dbReference type="EMBL" id="JAVXUO010002827">
    <property type="protein sequence ID" value="KAK2969301.1"/>
    <property type="molecule type" value="Genomic_DNA"/>
</dbReference>
<evidence type="ECO:0008006" key="4">
    <source>
        <dbReference type="Google" id="ProtNLM"/>
    </source>
</evidence>
<dbReference type="InterPro" id="IPR008802">
    <property type="entry name" value="REF"/>
</dbReference>
<comment type="caution">
    <text evidence="2">The sequence shown here is derived from an EMBL/GenBank/DDBJ whole genome shotgun (WGS) entry which is preliminary data.</text>
</comment>
<organism evidence="2 3">
    <name type="scientific">Escallonia rubra</name>
    <dbReference type="NCBI Taxonomy" id="112253"/>
    <lineage>
        <taxon>Eukaryota</taxon>
        <taxon>Viridiplantae</taxon>
        <taxon>Streptophyta</taxon>
        <taxon>Embryophyta</taxon>
        <taxon>Tracheophyta</taxon>
        <taxon>Spermatophyta</taxon>
        <taxon>Magnoliopsida</taxon>
        <taxon>eudicotyledons</taxon>
        <taxon>Gunneridae</taxon>
        <taxon>Pentapetalae</taxon>
        <taxon>asterids</taxon>
        <taxon>campanulids</taxon>
        <taxon>Escalloniales</taxon>
        <taxon>Escalloniaceae</taxon>
        <taxon>Escallonia</taxon>
    </lineage>
</organism>
<keyword evidence="3" id="KW-1185">Reference proteome</keyword>
<evidence type="ECO:0000313" key="3">
    <source>
        <dbReference type="Proteomes" id="UP001187471"/>
    </source>
</evidence>